<dbReference type="EMBL" id="JAPUFD010000014">
    <property type="protein sequence ID" value="MDI1491221.1"/>
    <property type="molecule type" value="Genomic_DNA"/>
</dbReference>
<reference evidence="1" key="1">
    <citation type="journal article" date="2023" name="Genome Biol. Evol.">
        <title>First Whole Genome Sequence and Flow Cytometry Genome Size Data for the Lichen-Forming Fungus Ramalina farinacea (Ascomycota).</title>
        <authorList>
            <person name="Llewellyn T."/>
            <person name="Mian S."/>
            <person name="Hill R."/>
            <person name="Leitch I.J."/>
            <person name="Gaya E."/>
        </authorList>
    </citation>
    <scope>NUCLEOTIDE SEQUENCE</scope>
    <source>
        <strain evidence="1">LIQ254RAFAR</strain>
    </source>
</reference>
<gene>
    <name evidence="1" type="ORF">OHK93_002428</name>
</gene>
<dbReference type="AlphaFoldDB" id="A0AA43TTR8"/>
<comment type="caution">
    <text evidence="1">The sequence shown here is derived from an EMBL/GenBank/DDBJ whole genome shotgun (WGS) entry which is preliminary data.</text>
</comment>
<name>A0AA43TTR8_9LECA</name>
<dbReference type="Proteomes" id="UP001161017">
    <property type="component" value="Unassembled WGS sequence"/>
</dbReference>
<evidence type="ECO:0000313" key="2">
    <source>
        <dbReference type="Proteomes" id="UP001161017"/>
    </source>
</evidence>
<accession>A0AA43TTR8</accession>
<protein>
    <submittedName>
        <fullName evidence="1">Uncharacterized protein</fullName>
    </submittedName>
</protein>
<proteinExistence type="predicted"/>
<dbReference type="InterPro" id="IPR032710">
    <property type="entry name" value="NTF2-like_dom_sf"/>
</dbReference>
<keyword evidence="2" id="KW-1185">Reference proteome</keyword>
<dbReference type="SUPFAM" id="SSF54427">
    <property type="entry name" value="NTF2-like"/>
    <property type="match status" value="1"/>
</dbReference>
<evidence type="ECO:0000313" key="1">
    <source>
        <dbReference type="EMBL" id="MDI1491221.1"/>
    </source>
</evidence>
<organism evidence="1 2">
    <name type="scientific">Ramalina farinacea</name>
    <dbReference type="NCBI Taxonomy" id="258253"/>
    <lineage>
        <taxon>Eukaryota</taxon>
        <taxon>Fungi</taxon>
        <taxon>Dikarya</taxon>
        <taxon>Ascomycota</taxon>
        <taxon>Pezizomycotina</taxon>
        <taxon>Lecanoromycetes</taxon>
        <taxon>OSLEUM clade</taxon>
        <taxon>Lecanoromycetidae</taxon>
        <taxon>Lecanorales</taxon>
        <taxon>Lecanorineae</taxon>
        <taxon>Ramalinaceae</taxon>
        <taxon>Ramalina</taxon>
    </lineage>
</organism>
<sequence>MPNPLHVSVTISDEYSSVQKPVTKLDEPGIVKYDDSRIADYPDKNALAKAREFFETFTNGRFDEMKALQSDNYTMTDIPIGQLRLPRDDWYQVNKMFTSLLDDLRVIAISIDGDAEPGSSTVLEHLVLFTLKGDVSPEQEEHMPPNTKAGDKLGMINVSILWWGATGLIEKELEYGRITWKDFDLGKFDEQNAAKYGYKVPKVDL</sequence>